<accession>A0A6L2K122</accession>
<dbReference type="InterPro" id="IPR036875">
    <property type="entry name" value="Znf_CCHC_sf"/>
</dbReference>
<proteinExistence type="predicted"/>
<dbReference type="GO" id="GO:0008270">
    <property type="term" value="F:zinc ion binding"/>
    <property type="evidence" value="ECO:0007669"/>
    <property type="project" value="InterPro"/>
</dbReference>
<name>A0A6L2K122_TANCI</name>
<reference evidence="3" key="1">
    <citation type="journal article" date="2019" name="Sci. Rep.">
        <title>Draft genome of Tanacetum cinerariifolium, the natural source of mosquito coil.</title>
        <authorList>
            <person name="Yamashiro T."/>
            <person name="Shiraishi A."/>
            <person name="Satake H."/>
            <person name="Nakayama K."/>
        </authorList>
    </citation>
    <scope>NUCLEOTIDE SEQUENCE</scope>
</reference>
<feature type="region of interest" description="Disordered" evidence="1">
    <location>
        <begin position="491"/>
        <end position="564"/>
    </location>
</feature>
<feature type="compositionally biased region" description="Polar residues" evidence="1">
    <location>
        <begin position="521"/>
        <end position="533"/>
    </location>
</feature>
<gene>
    <name evidence="3" type="ORF">Tci_013552</name>
</gene>
<protein>
    <recommendedName>
        <fullName evidence="2">CCHC-type domain-containing protein</fullName>
    </recommendedName>
</protein>
<feature type="domain" description="CCHC-type" evidence="2">
    <location>
        <begin position="461"/>
        <end position="477"/>
    </location>
</feature>
<feature type="domain" description="CCHC-type" evidence="2">
    <location>
        <begin position="242"/>
        <end position="258"/>
    </location>
</feature>
<evidence type="ECO:0000256" key="1">
    <source>
        <dbReference type="SAM" id="MobiDB-lite"/>
    </source>
</evidence>
<comment type="caution">
    <text evidence="3">The sequence shown here is derived from an EMBL/GenBank/DDBJ whole genome shotgun (WGS) entry which is preliminary data.</text>
</comment>
<dbReference type="Pfam" id="PF14223">
    <property type="entry name" value="Retrotran_gag_2"/>
    <property type="match status" value="1"/>
</dbReference>
<sequence>MTTDNDGYLKIRPPITAEEHQQQKFEEFKISEEEGLDKGYDKMQKILTQMNTLKIKPDPEEINMKFLRGLPSSWSGIALILKTKGGLEYISFDDLYNKLKFLEIDTKGYSSSSSTLSNVAFVSTAGISQGNLLYQESGNGGYGGYTTTLSASPGFSSSMGSSKSKCSVFDDVIYSFFANHEIDQQLVYEDLDQMNKDEFKEYDLRHQMAMLSIKVHRFEKKHGWKIKFNGRENARFDKKLVICFNYKQMGHFSRECRAQGVQNSNNYQKYKSKKAGKDGSDSKAMVVVDGEVVSADDVILADVSVSAGPVAAAAVSLHSETEFALMGLSTEGQPIYNRFALVDHMKAVPPPLTRNYMPPSNIPNIDESQMVYGKKATGSSEIKTNDDSIYHSHDSVLFEFSDSVSAPASEFSDTIVIDCARQEDFPNVCTSSIETNVKFSKPLCNTFGSFNKGSHFRKHKSCYVCGSYLHVIKDCDLHEQRLVKRHAKGKGILGRRPTGKPVNPNTPKPVFAGQPNPVFAGQSNPISAGQPNPISFGPPNPVNAGQPNPVSAGNGILGPRPLNI</sequence>
<dbReference type="SUPFAM" id="SSF57756">
    <property type="entry name" value="Retrovirus zinc finger-like domains"/>
    <property type="match status" value="1"/>
</dbReference>
<dbReference type="SMART" id="SM00343">
    <property type="entry name" value="ZnF_C2HC"/>
    <property type="match status" value="2"/>
</dbReference>
<dbReference type="EMBL" id="BKCJ010001456">
    <property type="protein sequence ID" value="GEU41574.1"/>
    <property type="molecule type" value="Genomic_DNA"/>
</dbReference>
<dbReference type="GO" id="GO:0003676">
    <property type="term" value="F:nucleic acid binding"/>
    <property type="evidence" value="ECO:0007669"/>
    <property type="project" value="InterPro"/>
</dbReference>
<dbReference type="AlphaFoldDB" id="A0A6L2K122"/>
<evidence type="ECO:0000313" key="3">
    <source>
        <dbReference type="EMBL" id="GEU41574.1"/>
    </source>
</evidence>
<organism evidence="3">
    <name type="scientific">Tanacetum cinerariifolium</name>
    <name type="common">Dalmatian daisy</name>
    <name type="synonym">Chrysanthemum cinerariifolium</name>
    <dbReference type="NCBI Taxonomy" id="118510"/>
    <lineage>
        <taxon>Eukaryota</taxon>
        <taxon>Viridiplantae</taxon>
        <taxon>Streptophyta</taxon>
        <taxon>Embryophyta</taxon>
        <taxon>Tracheophyta</taxon>
        <taxon>Spermatophyta</taxon>
        <taxon>Magnoliopsida</taxon>
        <taxon>eudicotyledons</taxon>
        <taxon>Gunneridae</taxon>
        <taxon>Pentapetalae</taxon>
        <taxon>asterids</taxon>
        <taxon>campanulids</taxon>
        <taxon>Asterales</taxon>
        <taxon>Asteraceae</taxon>
        <taxon>Asteroideae</taxon>
        <taxon>Anthemideae</taxon>
        <taxon>Anthemidinae</taxon>
        <taxon>Tanacetum</taxon>
    </lineage>
</organism>
<dbReference type="InterPro" id="IPR001878">
    <property type="entry name" value="Znf_CCHC"/>
</dbReference>
<evidence type="ECO:0000259" key="2">
    <source>
        <dbReference type="SMART" id="SM00343"/>
    </source>
</evidence>